<dbReference type="AlphaFoldDB" id="A0A0P4ZHM1"/>
<evidence type="ECO:0000256" key="1">
    <source>
        <dbReference type="SAM" id="MobiDB-lite"/>
    </source>
</evidence>
<evidence type="ECO:0000313" key="2">
    <source>
        <dbReference type="EMBL" id="JAJ06365.1"/>
    </source>
</evidence>
<feature type="region of interest" description="Disordered" evidence="1">
    <location>
        <begin position="116"/>
        <end position="150"/>
    </location>
</feature>
<organism evidence="2">
    <name type="scientific">Daphnia magna</name>
    <dbReference type="NCBI Taxonomy" id="35525"/>
    <lineage>
        <taxon>Eukaryota</taxon>
        <taxon>Metazoa</taxon>
        <taxon>Ecdysozoa</taxon>
        <taxon>Arthropoda</taxon>
        <taxon>Crustacea</taxon>
        <taxon>Branchiopoda</taxon>
        <taxon>Diplostraca</taxon>
        <taxon>Cladocera</taxon>
        <taxon>Anomopoda</taxon>
        <taxon>Daphniidae</taxon>
        <taxon>Daphnia</taxon>
    </lineage>
</organism>
<name>A0A0P4ZHM1_9CRUS</name>
<reference evidence="2" key="2">
    <citation type="submission" date="2015-10" db="EMBL/GenBank/DDBJ databases">
        <authorList>
            <person name="Gilbert D.G."/>
        </authorList>
    </citation>
    <scope>NUCLEOTIDE SEQUENCE</scope>
</reference>
<dbReference type="EMBL" id="GDIP01217037">
    <property type="protein sequence ID" value="JAJ06365.1"/>
    <property type="molecule type" value="Transcribed_RNA"/>
</dbReference>
<proteinExistence type="predicted"/>
<sequence>MIRFVIPSIWPTACLLSYASPAQYLAEIITRLCTTHTHTQRERDGLLLILVQQARTNYSKKGSRLCTQQLDANESVSLSLCAHTLEAHGRNRRDEPRVSVDFPRVRLTSQATTFRPYRSSQTPWNRPFPLCRTDPTQQNTRKRERETDRKDYIAHLAEY</sequence>
<reference evidence="2" key="1">
    <citation type="submission" date="2015-10" db="EMBL/GenBank/DDBJ databases">
        <title>Daphnia magna gene sets from two clonal populations assembled and annotated with EvidentialGene.</title>
        <authorList>
            <person name="Gilbert D."/>
            <person name="Podicheti R."/>
            <person name="Orsini L."/>
            <person name="Colbourne J."/>
            <person name="Pfrender M."/>
        </authorList>
    </citation>
    <scope>NUCLEOTIDE SEQUENCE</scope>
</reference>
<accession>A0A0P4ZHM1</accession>
<feature type="compositionally biased region" description="Basic and acidic residues" evidence="1">
    <location>
        <begin position="141"/>
        <end position="150"/>
    </location>
</feature>
<protein>
    <submittedName>
        <fullName evidence="2">Uncharacterized protein</fullName>
    </submittedName>
</protein>